<dbReference type="InterPro" id="IPR012338">
    <property type="entry name" value="Beta-lactam/transpept-like"/>
</dbReference>
<proteinExistence type="predicted"/>
<dbReference type="Proteomes" id="UP001266099">
    <property type="component" value="Unassembled WGS sequence"/>
</dbReference>
<sequence length="287" mass="30875">MRTTPLVADNFPFAVTYAVLKSNARKPLAAAASSEDRAESALPELQLLVGDPDETFALASVTKPIAAYAVLTGIENGDFQLDEAAGPEKSTLLHLLAHASGLPSTPGAAIAQPGKRRIYSNYGFDVLAQWVEERTGETAAHYIKRRVLQPLGMDTTEISGSIADSGRSTLDSLLRFAGELLAPTLISRELMSTATIPAFDGIPGILPGYGRQKNNTWGLGFEIRSKKTPHWLAPEFSPDTFGHFGQSGSFLWVDPQIGKAGVFLGAQRFGQTHLALWPELTAQMRAL</sequence>
<name>A0ABU1T393_9ACTO</name>
<keyword evidence="3" id="KW-1185">Reference proteome</keyword>
<dbReference type="InterPro" id="IPR050789">
    <property type="entry name" value="Diverse_Enzym_Activities"/>
</dbReference>
<evidence type="ECO:0000313" key="3">
    <source>
        <dbReference type="Proteomes" id="UP001266099"/>
    </source>
</evidence>
<dbReference type="InterPro" id="IPR001466">
    <property type="entry name" value="Beta-lactam-related"/>
</dbReference>
<dbReference type="SUPFAM" id="SSF56601">
    <property type="entry name" value="beta-lactamase/transpeptidase-like"/>
    <property type="match status" value="1"/>
</dbReference>
<dbReference type="EMBL" id="JAVDUJ010000001">
    <property type="protein sequence ID" value="MDR6939710.1"/>
    <property type="molecule type" value="Genomic_DNA"/>
</dbReference>
<dbReference type="PANTHER" id="PTHR43283:SF15">
    <property type="entry name" value="CONSERVED PROTEIN"/>
    <property type="match status" value="1"/>
</dbReference>
<dbReference type="RefSeq" id="WP_309956603.1">
    <property type="nucleotide sequence ID" value="NZ_CP136414.1"/>
</dbReference>
<dbReference type="PANTHER" id="PTHR43283">
    <property type="entry name" value="BETA-LACTAMASE-RELATED"/>
    <property type="match status" value="1"/>
</dbReference>
<evidence type="ECO:0000259" key="1">
    <source>
        <dbReference type="Pfam" id="PF00144"/>
    </source>
</evidence>
<gene>
    <name evidence="2" type="ORF">J2S36_001253</name>
</gene>
<organism evidence="2 3">
    <name type="scientific">Arcanobacterium hippocoleae</name>
    <dbReference type="NCBI Taxonomy" id="149017"/>
    <lineage>
        <taxon>Bacteria</taxon>
        <taxon>Bacillati</taxon>
        <taxon>Actinomycetota</taxon>
        <taxon>Actinomycetes</taxon>
        <taxon>Actinomycetales</taxon>
        <taxon>Actinomycetaceae</taxon>
        <taxon>Arcanobacterium</taxon>
    </lineage>
</organism>
<feature type="domain" description="Beta-lactamase-related" evidence="1">
    <location>
        <begin position="51"/>
        <end position="268"/>
    </location>
</feature>
<reference evidence="2 3" key="1">
    <citation type="submission" date="2023-07" db="EMBL/GenBank/DDBJ databases">
        <title>Sequencing the genomes of 1000 actinobacteria strains.</title>
        <authorList>
            <person name="Klenk H.-P."/>
        </authorList>
    </citation>
    <scope>NUCLEOTIDE SEQUENCE [LARGE SCALE GENOMIC DNA]</scope>
    <source>
        <strain evidence="2 3">DSM 15539</strain>
    </source>
</reference>
<comment type="caution">
    <text evidence="2">The sequence shown here is derived from an EMBL/GenBank/DDBJ whole genome shotgun (WGS) entry which is preliminary data.</text>
</comment>
<dbReference type="Gene3D" id="3.40.710.10">
    <property type="entry name" value="DD-peptidase/beta-lactamase superfamily"/>
    <property type="match status" value="1"/>
</dbReference>
<dbReference type="Pfam" id="PF00144">
    <property type="entry name" value="Beta-lactamase"/>
    <property type="match status" value="1"/>
</dbReference>
<accession>A0ABU1T393</accession>
<evidence type="ECO:0000313" key="2">
    <source>
        <dbReference type="EMBL" id="MDR6939710.1"/>
    </source>
</evidence>
<protein>
    <submittedName>
        <fullName evidence="2">CubicO group peptidase (Beta-lactamase class C family)</fullName>
    </submittedName>
</protein>